<dbReference type="EMBL" id="JALNTZ010000006">
    <property type="protein sequence ID" value="KAJ3649971.1"/>
    <property type="molecule type" value="Genomic_DNA"/>
</dbReference>
<evidence type="ECO:0000313" key="1">
    <source>
        <dbReference type="EMBL" id="KAJ3649971.1"/>
    </source>
</evidence>
<reference evidence="1" key="1">
    <citation type="journal article" date="2023" name="G3 (Bethesda)">
        <title>Whole genome assemblies of Zophobas morio and Tenebrio molitor.</title>
        <authorList>
            <person name="Kaur S."/>
            <person name="Stinson S.A."/>
            <person name="diCenzo G.C."/>
        </authorList>
    </citation>
    <scope>NUCLEOTIDE SEQUENCE</scope>
    <source>
        <strain evidence="1">QUZm001</strain>
    </source>
</reference>
<proteinExistence type="predicted"/>
<sequence length="84" mass="9879">MKRSITDYFSIPSVKAQKRKCPEPSTSKTVLYEIRIKDEDKERREAEENITLVSDVEIDEGDEEADLESFEATIQKNNWFCKEF</sequence>
<comment type="caution">
    <text evidence="1">The sequence shown here is derived from an EMBL/GenBank/DDBJ whole genome shotgun (WGS) entry which is preliminary data.</text>
</comment>
<dbReference type="Proteomes" id="UP001168821">
    <property type="component" value="Unassembled WGS sequence"/>
</dbReference>
<accession>A0AA38MBD6</accession>
<dbReference type="AlphaFoldDB" id="A0AA38MBD6"/>
<keyword evidence="2" id="KW-1185">Reference proteome</keyword>
<protein>
    <submittedName>
        <fullName evidence="1">Uncharacterized protein</fullName>
    </submittedName>
</protein>
<gene>
    <name evidence="1" type="ORF">Zmor_021684</name>
</gene>
<name>A0AA38MBD6_9CUCU</name>
<organism evidence="1 2">
    <name type="scientific">Zophobas morio</name>
    <dbReference type="NCBI Taxonomy" id="2755281"/>
    <lineage>
        <taxon>Eukaryota</taxon>
        <taxon>Metazoa</taxon>
        <taxon>Ecdysozoa</taxon>
        <taxon>Arthropoda</taxon>
        <taxon>Hexapoda</taxon>
        <taxon>Insecta</taxon>
        <taxon>Pterygota</taxon>
        <taxon>Neoptera</taxon>
        <taxon>Endopterygota</taxon>
        <taxon>Coleoptera</taxon>
        <taxon>Polyphaga</taxon>
        <taxon>Cucujiformia</taxon>
        <taxon>Tenebrionidae</taxon>
        <taxon>Zophobas</taxon>
    </lineage>
</organism>
<evidence type="ECO:0000313" key="2">
    <source>
        <dbReference type="Proteomes" id="UP001168821"/>
    </source>
</evidence>